<protein>
    <submittedName>
        <fullName evidence="2">NAD(P)H-binding protein</fullName>
    </submittedName>
</protein>
<dbReference type="RefSeq" id="WP_270108855.1">
    <property type="nucleotide sequence ID" value="NZ_JAPZVP010000003.1"/>
</dbReference>
<feature type="domain" description="NAD(P)-binding" evidence="1">
    <location>
        <begin position="7"/>
        <end position="175"/>
    </location>
</feature>
<dbReference type="InterPro" id="IPR016040">
    <property type="entry name" value="NAD(P)-bd_dom"/>
</dbReference>
<accession>A0A9X3P8N1</accession>
<proteinExistence type="predicted"/>
<dbReference type="Proteomes" id="UP001146067">
    <property type="component" value="Unassembled WGS sequence"/>
</dbReference>
<reference evidence="2" key="1">
    <citation type="submission" date="2022-12" db="EMBL/GenBank/DDBJ databases">
        <title>Gycomyces niveus sp.nov.,a novel actinomycete isolated from soil in Shouguan.</title>
        <authorList>
            <person name="Yang X."/>
        </authorList>
    </citation>
    <scope>NUCLEOTIDE SEQUENCE</scope>
    <source>
        <strain evidence="2">NEAU-A15</strain>
    </source>
</reference>
<organism evidence="2 3">
    <name type="scientific">Glycomyces luteolus</name>
    <dbReference type="NCBI Taxonomy" id="2670330"/>
    <lineage>
        <taxon>Bacteria</taxon>
        <taxon>Bacillati</taxon>
        <taxon>Actinomycetota</taxon>
        <taxon>Actinomycetes</taxon>
        <taxon>Glycomycetales</taxon>
        <taxon>Glycomycetaceae</taxon>
        <taxon>Glycomyces</taxon>
    </lineage>
</organism>
<dbReference type="PANTHER" id="PTHR43162:SF1">
    <property type="entry name" value="PRESTALK A DIFFERENTIATION PROTEIN A"/>
    <property type="match status" value="1"/>
</dbReference>
<dbReference type="Gene3D" id="3.40.50.720">
    <property type="entry name" value="NAD(P)-binding Rossmann-like Domain"/>
    <property type="match status" value="1"/>
</dbReference>
<dbReference type="AlphaFoldDB" id="A0A9X3P8N1"/>
<comment type="caution">
    <text evidence="2">The sequence shown here is derived from an EMBL/GenBank/DDBJ whole genome shotgun (WGS) entry which is preliminary data.</text>
</comment>
<keyword evidence="3" id="KW-1185">Reference proteome</keyword>
<dbReference type="InterPro" id="IPR051604">
    <property type="entry name" value="Ergot_Alk_Oxidoreductase"/>
</dbReference>
<evidence type="ECO:0000313" key="2">
    <source>
        <dbReference type="EMBL" id="MDA1359027.1"/>
    </source>
</evidence>
<dbReference type="Pfam" id="PF13460">
    <property type="entry name" value="NAD_binding_10"/>
    <property type="match status" value="1"/>
</dbReference>
<dbReference type="SUPFAM" id="SSF51735">
    <property type="entry name" value="NAD(P)-binding Rossmann-fold domains"/>
    <property type="match status" value="1"/>
</dbReference>
<evidence type="ECO:0000259" key="1">
    <source>
        <dbReference type="Pfam" id="PF13460"/>
    </source>
</evidence>
<dbReference type="EMBL" id="JAPZVP010000003">
    <property type="protein sequence ID" value="MDA1359027.1"/>
    <property type="molecule type" value="Genomic_DNA"/>
</dbReference>
<dbReference type="InterPro" id="IPR036291">
    <property type="entry name" value="NAD(P)-bd_dom_sf"/>
</dbReference>
<evidence type="ECO:0000313" key="3">
    <source>
        <dbReference type="Proteomes" id="UP001146067"/>
    </source>
</evidence>
<sequence>MTVLVTGARGTIARHVIAQLLDTGRAVRAASRVPGATDLPKGVEPVRVDFTAPETLTPALEGVEKVFLYAAHEGIDAFVAAAQDAGVKHVVLLSSAASANPDNEIGRMHLAVERPLEASGIPWTFVRPAMFATNSLWWAESIRGEGVVRLPYPDAPVNPIHERDIAEVAFAALTEDGHEGRTHVIDGPGHLTQRRQVELIGEAIGREIAVEELPRAVAAEFLPESLLDMLASGSTETWGPTAEAVTGRPARTFADWTADHADDFR</sequence>
<gene>
    <name evidence="2" type="ORF">O1R50_05300</name>
</gene>
<dbReference type="PANTHER" id="PTHR43162">
    <property type="match status" value="1"/>
</dbReference>
<name>A0A9X3P8N1_9ACTN</name>